<dbReference type="PANTHER" id="PTHR32063">
    <property type="match status" value="1"/>
</dbReference>
<feature type="transmembrane region" description="Helical" evidence="1">
    <location>
        <begin position="359"/>
        <end position="381"/>
    </location>
</feature>
<evidence type="ECO:0000313" key="3">
    <source>
        <dbReference type="Proteomes" id="UP000199608"/>
    </source>
</evidence>
<feature type="transmembrane region" description="Helical" evidence="1">
    <location>
        <begin position="976"/>
        <end position="1002"/>
    </location>
</feature>
<feature type="transmembrane region" description="Helical" evidence="1">
    <location>
        <begin position="333"/>
        <end position="352"/>
    </location>
</feature>
<dbReference type="InterPro" id="IPR001036">
    <property type="entry name" value="Acrflvin-R"/>
</dbReference>
<dbReference type="Gene3D" id="3.30.70.1320">
    <property type="entry name" value="Multidrug efflux transporter AcrB pore domain like"/>
    <property type="match status" value="1"/>
</dbReference>
<feature type="transmembrane region" description="Helical" evidence="1">
    <location>
        <begin position="463"/>
        <end position="489"/>
    </location>
</feature>
<dbReference type="Gene3D" id="3.30.2090.10">
    <property type="entry name" value="Multidrug efflux transporter AcrB TolC docking domain, DN and DC subdomains"/>
    <property type="match status" value="2"/>
</dbReference>
<keyword evidence="1" id="KW-0812">Transmembrane</keyword>
<dbReference type="GO" id="GO:0042910">
    <property type="term" value="F:xenobiotic transmembrane transporter activity"/>
    <property type="evidence" value="ECO:0007669"/>
    <property type="project" value="TreeGrafter"/>
</dbReference>
<feature type="transmembrane region" description="Helical" evidence="1">
    <location>
        <begin position="879"/>
        <end position="898"/>
    </location>
</feature>
<dbReference type="RefSeq" id="WP_092235489.1">
    <property type="nucleotide sequence ID" value="NZ_FNLL01000008.1"/>
</dbReference>
<dbReference type="PRINTS" id="PR00702">
    <property type="entry name" value="ACRIFLAVINRP"/>
</dbReference>
<protein>
    <submittedName>
        <fullName evidence="2">Multidrug efflux pump subunit AcrB</fullName>
    </submittedName>
</protein>
<feature type="transmembrane region" description="Helical" evidence="1">
    <location>
        <begin position="520"/>
        <end position="541"/>
    </location>
</feature>
<accession>A0A1H2IFA1</accession>
<dbReference type="SUPFAM" id="SSF82866">
    <property type="entry name" value="Multidrug efflux transporter AcrB transmembrane domain"/>
    <property type="match status" value="2"/>
</dbReference>
<feature type="transmembrane region" description="Helical" evidence="1">
    <location>
        <begin position="856"/>
        <end position="872"/>
    </location>
</feature>
<sequence>MNLAVFALRKRTLMVVITLLLVGIGMVSFQGLGRLEDPTFTIKTALIVTRYPGASPLEVEEEVTDRIEEAIKSMGQVKEIYSTSSEGVSFVYVDMKDRFKSRELPQIWDELRRKISDIQNRLPPGAGPSIVNDDFGDVYGQFFAITGKDYTYAQLKEFGDYLKKELLLCEDVAKIDFWGTRQEAVYIEFQRSKLAELGLSLEQVGRILHSQNLVQQSGRVDVDTEYMRITSTGEFKNEIMIADLLVGGAGGLIRLGDIAEIYRGYTDPPRNIMRYNGQPAIGMGISTIDGGNVITMGKSVKQKLADLKEKLPDDIELNIIYYQSDIVTESVNAFLLNLVEALVIVIVLLMLFMGWQSGLLIGIILLLTILGTFIGMSLMSIDLHKISLGALILALGMLVDNAIVIADGILVRMQRGKKPEDAAKTVVQENQWPLFGATIVSILSFAAIGYAPGDVGEFCRSLFQVIAISLLMSWILAVTITPLFCVWFLKVRESDFKAAPYDRPWFRFYRRMLHYCIKHWTLTGIVTVVLLVTAIIGFGRIPQSFFPNATQRYFYVNLWKPQGTHISHTSRDLDDIQKHLSTMDGIKNITSFVGEGAMRFILSYSYQSPNAAYGQLLVEVDEYREIDRLIRQTNQYLETNFPDSEPYCLKIVNGPPVPYLVELRFRGPDIQVLKSLSDKALDIMQATANIRDIRTDWRQMVRVIRPEFSETQARRIGVTRQDLATALQWNFNGIAVGLYRENDELLPIITRPPESERTSVDNLSNIQVWSSLAGTFVPIRQVITGIHPEWEWPLIQRREQQRAVTVRCNPVQGLADPLRNQIKEQIEAIVLPPGYTMEWAGEHKESVEGREPLKKIFPLCLLCMFVTVVWLFNSIRRPLIIFLTVPLSLVGITAGLLVTNLAFGFMAILGFLGLSGMLIKNAIVLIEQIEIFLSQGIAPYKAILDASVSRMRPVVMASGTTILGMAPLMFDPLFSSMAVTIMGGLFAATFLTLIIVPVLYSLMYAIKAETRFL</sequence>
<dbReference type="SUPFAM" id="SSF82714">
    <property type="entry name" value="Multidrug efflux transporter AcrB TolC docking domain, DN and DC subdomains"/>
    <property type="match status" value="2"/>
</dbReference>
<feature type="transmembrane region" description="Helical" evidence="1">
    <location>
        <begin position="432"/>
        <end position="451"/>
    </location>
</feature>
<keyword evidence="3" id="KW-1185">Reference proteome</keyword>
<dbReference type="InterPro" id="IPR027463">
    <property type="entry name" value="AcrB_DN_DC_subdom"/>
</dbReference>
<dbReference type="Gene3D" id="1.20.1640.10">
    <property type="entry name" value="Multidrug efflux transporter AcrB transmembrane domain"/>
    <property type="match status" value="2"/>
</dbReference>
<feature type="transmembrane region" description="Helical" evidence="1">
    <location>
        <begin position="904"/>
        <end position="926"/>
    </location>
</feature>
<dbReference type="Gene3D" id="3.30.70.1440">
    <property type="entry name" value="Multidrug efflux transporter AcrB pore domain"/>
    <property type="match status" value="1"/>
</dbReference>
<keyword evidence="1" id="KW-0472">Membrane</keyword>
<dbReference type="SUPFAM" id="SSF82693">
    <property type="entry name" value="Multidrug efflux transporter AcrB pore domain, PN1, PN2, PC1 and PC2 subdomains"/>
    <property type="match status" value="2"/>
</dbReference>
<dbReference type="GO" id="GO:0005886">
    <property type="term" value="C:plasma membrane"/>
    <property type="evidence" value="ECO:0007669"/>
    <property type="project" value="TreeGrafter"/>
</dbReference>
<evidence type="ECO:0000256" key="1">
    <source>
        <dbReference type="SAM" id="Phobius"/>
    </source>
</evidence>
<name>A0A1H2IFA1_9BACT</name>
<organism evidence="2 3">
    <name type="scientific">Desulfobacula phenolica</name>
    <dbReference type="NCBI Taxonomy" id="90732"/>
    <lineage>
        <taxon>Bacteria</taxon>
        <taxon>Pseudomonadati</taxon>
        <taxon>Thermodesulfobacteriota</taxon>
        <taxon>Desulfobacteria</taxon>
        <taxon>Desulfobacterales</taxon>
        <taxon>Desulfobacteraceae</taxon>
        <taxon>Desulfobacula</taxon>
    </lineage>
</organism>
<feature type="transmembrane region" description="Helical" evidence="1">
    <location>
        <begin position="953"/>
        <end position="970"/>
    </location>
</feature>
<gene>
    <name evidence="2" type="ORF">SAMN04487931_108146</name>
</gene>
<dbReference type="Pfam" id="PF00873">
    <property type="entry name" value="ACR_tran"/>
    <property type="match status" value="1"/>
</dbReference>
<keyword evidence="1" id="KW-1133">Transmembrane helix</keyword>
<feature type="transmembrane region" description="Helical" evidence="1">
    <location>
        <begin position="387"/>
        <end position="411"/>
    </location>
</feature>
<feature type="transmembrane region" description="Helical" evidence="1">
    <location>
        <begin position="12"/>
        <end position="32"/>
    </location>
</feature>
<dbReference type="Gene3D" id="3.30.70.1430">
    <property type="entry name" value="Multidrug efflux transporter AcrB pore domain"/>
    <property type="match status" value="2"/>
</dbReference>
<dbReference type="Proteomes" id="UP000199608">
    <property type="component" value="Unassembled WGS sequence"/>
</dbReference>
<proteinExistence type="predicted"/>
<dbReference type="PANTHER" id="PTHR32063:SF18">
    <property type="entry name" value="CATION EFFLUX SYSTEM PROTEIN"/>
    <property type="match status" value="1"/>
</dbReference>
<evidence type="ECO:0000313" key="2">
    <source>
        <dbReference type="EMBL" id="SDU42829.1"/>
    </source>
</evidence>
<dbReference type="AlphaFoldDB" id="A0A1H2IFA1"/>
<reference evidence="3" key="1">
    <citation type="submission" date="2016-10" db="EMBL/GenBank/DDBJ databases">
        <authorList>
            <person name="Varghese N."/>
            <person name="Submissions S."/>
        </authorList>
    </citation>
    <scope>NUCLEOTIDE SEQUENCE [LARGE SCALE GENOMIC DNA]</scope>
    <source>
        <strain evidence="3">DSM 3384</strain>
    </source>
</reference>
<dbReference type="EMBL" id="FNLL01000008">
    <property type="protein sequence ID" value="SDU42829.1"/>
    <property type="molecule type" value="Genomic_DNA"/>
</dbReference>